<evidence type="ECO:0000313" key="2">
    <source>
        <dbReference type="EMBL" id="KAJ7065140.1"/>
    </source>
</evidence>
<organism evidence="2 3">
    <name type="scientific">Mycena belliarum</name>
    <dbReference type="NCBI Taxonomy" id="1033014"/>
    <lineage>
        <taxon>Eukaryota</taxon>
        <taxon>Fungi</taxon>
        <taxon>Dikarya</taxon>
        <taxon>Basidiomycota</taxon>
        <taxon>Agaricomycotina</taxon>
        <taxon>Agaricomycetes</taxon>
        <taxon>Agaricomycetidae</taxon>
        <taxon>Agaricales</taxon>
        <taxon>Marasmiineae</taxon>
        <taxon>Mycenaceae</taxon>
        <taxon>Mycena</taxon>
    </lineage>
</organism>
<accession>A0AAD6XHG7</accession>
<evidence type="ECO:0000256" key="1">
    <source>
        <dbReference type="SAM" id="MobiDB-lite"/>
    </source>
</evidence>
<dbReference type="Proteomes" id="UP001222325">
    <property type="component" value="Unassembled WGS sequence"/>
</dbReference>
<evidence type="ECO:0000313" key="3">
    <source>
        <dbReference type="Proteomes" id="UP001222325"/>
    </source>
</evidence>
<gene>
    <name evidence="2" type="ORF">B0H15DRAFT_872655</name>
</gene>
<feature type="region of interest" description="Disordered" evidence="1">
    <location>
        <begin position="1"/>
        <end position="20"/>
    </location>
</feature>
<dbReference type="AlphaFoldDB" id="A0AAD6XHG7"/>
<dbReference type="EMBL" id="JARJCN010000179">
    <property type="protein sequence ID" value="KAJ7065140.1"/>
    <property type="molecule type" value="Genomic_DNA"/>
</dbReference>
<protein>
    <submittedName>
        <fullName evidence="2">Uncharacterized protein</fullName>
    </submittedName>
</protein>
<proteinExistence type="predicted"/>
<sequence length="180" mass="19857">MVEIILPPRARASPPQDHAAGVAASVRLPLLRTGRPPMSMDRRVCRPAALSPSSIRTRVRMRTPAQRALQSSVPSSTRATMRTLLSQPQAPWVACSAQNGLKRHDLRTCAAEPQVLCSFESTLAQNSGARAREDNLERVVNTYPIEANANAELRLGILRSLELIYNSRDVNLGARIDWRV</sequence>
<reference evidence="2" key="1">
    <citation type="submission" date="2023-03" db="EMBL/GenBank/DDBJ databases">
        <title>Massive genome expansion in bonnet fungi (Mycena s.s.) driven by repeated elements and novel gene families across ecological guilds.</title>
        <authorList>
            <consortium name="Lawrence Berkeley National Laboratory"/>
            <person name="Harder C.B."/>
            <person name="Miyauchi S."/>
            <person name="Viragh M."/>
            <person name="Kuo A."/>
            <person name="Thoen E."/>
            <person name="Andreopoulos B."/>
            <person name="Lu D."/>
            <person name="Skrede I."/>
            <person name="Drula E."/>
            <person name="Henrissat B."/>
            <person name="Morin E."/>
            <person name="Kohler A."/>
            <person name="Barry K."/>
            <person name="LaButti K."/>
            <person name="Morin E."/>
            <person name="Salamov A."/>
            <person name="Lipzen A."/>
            <person name="Mereny Z."/>
            <person name="Hegedus B."/>
            <person name="Baldrian P."/>
            <person name="Stursova M."/>
            <person name="Weitz H."/>
            <person name="Taylor A."/>
            <person name="Grigoriev I.V."/>
            <person name="Nagy L.G."/>
            <person name="Martin F."/>
            <person name="Kauserud H."/>
        </authorList>
    </citation>
    <scope>NUCLEOTIDE SEQUENCE</scope>
    <source>
        <strain evidence="2">CBHHK173m</strain>
    </source>
</reference>
<keyword evidence="3" id="KW-1185">Reference proteome</keyword>
<name>A0AAD6XHG7_9AGAR</name>
<comment type="caution">
    <text evidence="2">The sequence shown here is derived from an EMBL/GenBank/DDBJ whole genome shotgun (WGS) entry which is preliminary data.</text>
</comment>